<organism evidence="2">
    <name type="scientific">uncultured Thermomicrobiales bacterium</name>
    <dbReference type="NCBI Taxonomy" id="1645740"/>
    <lineage>
        <taxon>Bacteria</taxon>
        <taxon>Pseudomonadati</taxon>
        <taxon>Thermomicrobiota</taxon>
        <taxon>Thermomicrobia</taxon>
        <taxon>Thermomicrobiales</taxon>
        <taxon>environmental samples</taxon>
    </lineage>
</organism>
<evidence type="ECO:0000313" key="2">
    <source>
        <dbReference type="EMBL" id="CAA9552045.1"/>
    </source>
</evidence>
<evidence type="ECO:0000256" key="1">
    <source>
        <dbReference type="SAM" id="MobiDB-lite"/>
    </source>
</evidence>
<dbReference type="AlphaFoldDB" id="A0A6J4UKM5"/>
<dbReference type="EMBL" id="CADCWK010000087">
    <property type="protein sequence ID" value="CAA9552045.1"/>
    <property type="molecule type" value="Genomic_DNA"/>
</dbReference>
<sequence length="101" mass="10205">MAVPTSAVSLDSRHGQCAGPLHVGQGDAEDGSCAGNPVVQDHGRRQGRSEANATEAPPLVPSSSTRAGPRNANGGRYSIVPTSQRPVPHVVDPDGTASLTG</sequence>
<protein>
    <submittedName>
        <fullName evidence="2">Uncharacterized protein</fullName>
    </submittedName>
</protein>
<name>A0A6J4UKM5_9BACT</name>
<proteinExistence type="predicted"/>
<accession>A0A6J4UKM5</accession>
<feature type="region of interest" description="Disordered" evidence="1">
    <location>
        <begin position="1"/>
        <end position="101"/>
    </location>
</feature>
<gene>
    <name evidence="2" type="ORF">AVDCRST_MAG33-968</name>
</gene>
<reference evidence="2" key="1">
    <citation type="submission" date="2020-02" db="EMBL/GenBank/DDBJ databases">
        <authorList>
            <person name="Meier V. D."/>
        </authorList>
    </citation>
    <scope>NUCLEOTIDE SEQUENCE</scope>
    <source>
        <strain evidence="2">AVDCRST_MAG33</strain>
    </source>
</reference>